<evidence type="ECO:0000256" key="2">
    <source>
        <dbReference type="ARBA" id="ARBA00022448"/>
    </source>
</evidence>
<reference evidence="6 8" key="1">
    <citation type="submission" date="2015-11" db="EMBL/GenBank/DDBJ databases">
        <title>Genomic analysis of 38 Legionella species identifies large and diverse effector repertoires.</title>
        <authorList>
            <person name="Burstein D."/>
            <person name="Amaro F."/>
            <person name="Zusman T."/>
            <person name="Lifshitz Z."/>
            <person name="Cohen O."/>
            <person name="Gilbert J.A."/>
            <person name="Pupko T."/>
            <person name="Shuman H.A."/>
            <person name="Segal G."/>
        </authorList>
    </citation>
    <scope>NUCLEOTIDE SEQUENCE [LARGE SCALE GENOMIC DNA]</scope>
    <source>
        <strain evidence="6 8">ATCC 49507</strain>
    </source>
</reference>
<proteinExistence type="inferred from homology"/>
<gene>
    <name evidence="7" type="primary">cecB</name>
    <name evidence="6" type="ORF">Lqua_0346</name>
    <name evidence="7" type="ORF">NCTC12376_03508</name>
</gene>
<dbReference type="InterPro" id="IPR051909">
    <property type="entry name" value="MFP_Cation_Efflux"/>
</dbReference>
<dbReference type="Proteomes" id="UP000254230">
    <property type="component" value="Unassembled WGS sequence"/>
</dbReference>
<dbReference type="AlphaFoldDB" id="A0A378P9X3"/>
<dbReference type="GO" id="GO:0022857">
    <property type="term" value="F:transmembrane transporter activity"/>
    <property type="evidence" value="ECO:0007669"/>
    <property type="project" value="InterPro"/>
</dbReference>
<dbReference type="NCBIfam" id="TIGR01730">
    <property type="entry name" value="RND_mfp"/>
    <property type="match status" value="1"/>
</dbReference>
<name>A0A378P9X3_9GAMM</name>
<evidence type="ECO:0000259" key="4">
    <source>
        <dbReference type="Pfam" id="PF25973"/>
    </source>
</evidence>
<dbReference type="Pfam" id="PF25989">
    <property type="entry name" value="YknX_C"/>
    <property type="match status" value="1"/>
</dbReference>
<dbReference type="PANTHER" id="PTHR30097:SF4">
    <property type="entry name" value="SLR6042 PROTEIN"/>
    <property type="match status" value="1"/>
</dbReference>
<dbReference type="EMBL" id="LNYR01000003">
    <property type="protein sequence ID" value="KTD53907.1"/>
    <property type="molecule type" value="Genomic_DNA"/>
</dbReference>
<evidence type="ECO:0000313" key="8">
    <source>
        <dbReference type="Proteomes" id="UP000054639"/>
    </source>
</evidence>
<evidence type="ECO:0000259" key="5">
    <source>
        <dbReference type="Pfam" id="PF25989"/>
    </source>
</evidence>
<dbReference type="GO" id="GO:0030313">
    <property type="term" value="C:cell envelope"/>
    <property type="evidence" value="ECO:0007669"/>
    <property type="project" value="TreeGrafter"/>
</dbReference>
<dbReference type="GO" id="GO:0015679">
    <property type="term" value="P:plasma membrane copper ion transport"/>
    <property type="evidence" value="ECO:0007669"/>
    <property type="project" value="TreeGrafter"/>
</dbReference>
<keyword evidence="2" id="KW-0813">Transport</keyword>
<evidence type="ECO:0000256" key="1">
    <source>
        <dbReference type="ARBA" id="ARBA00009477"/>
    </source>
</evidence>
<feature type="domain" description="YknX-like C-terminal permuted SH3-like" evidence="5">
    <location>
        <begin position="245"/>
        <end position="305"/>
    </location>
</feature>
<sequence length="324" mass="34851">MMMALQQRIRALLVTSVFLGLLIHAQGVFAHGEEIEVSEGGAKGPVHLTPQQTKMLEIKVAKATNRPMAQMLGLNGQIQLLPDAQADVSIRISGSVTAIDVNLGDGVKSGQRLATVQSRLVGNPPPSVAVTAPIAGIIDARNINLGQAVEPNTVLFHISNRDKLFVIAQVYEEDLGKVRVGQEVNIHALSYPKQVFPGKVTLIEPNLDPLTRTVNLRITLDNEEGLLKPGMFVRANVILSHNEAALAVPNAALLQADNEQFVFVQSGDAYERVDVKVGAVDDDYSEITDGLVPGDLVVTQGNRELYTLWLTGSSKFQSGSGEPQ</sequence>
<protein>
    <submittedName>
        <fullName evidence="7">Chemiosmotic efflux system C protein B</fullName>
    </submittedName>
</protein>
<dbReference type="Proteomes" id="UP000054639">
    <property type="component" value="Unassembled WGS sequence"/>
</dbReference>
<dbReference type="Pfam" id="PF25954">
    <property type="entry name" value="Beta-barrel_RND_2"/>
    <property type="match status" value="1"/>
</dbReference>
<dbReference type="Gene3D" id="2.40.30.170">
    <property type="match status" value="1"/>
</dbReference>
<dbReference type="GO" id="GO:0060003">
    <property type="term" value="P:copper ion export"/>
    <property type="evidence" value="ECO:0007669"/>
    <property type="project" value="TreeGrafter"/>
</dbReference>
<keyword evidence="8" id="KW-1185">Reference proteome</keyword>
<dbReference type="Pfam" id="PF25973">
    <property type="entry name" value="BSH_CzcB"/>
    <property type="match status" value="1"/>
</dbReference>
<dbReference type="InterPro" id="IPR058647">
    <property type="entry name" value="BSH_CzcB-like"/>
</dbReference>
<dbReference type="GO" id="GO:0016020">
    <property type="term" value="C:membrane"/>
    <property type="evidence" value="ECO:0007669"/>
    <property type="project" value="InterPro"/>
</dbReference>
<organism evidence="7 9">
    <name type="scientific">Legionella quateirensis</name>
    <dbReference type="NCBI Taxonomy" id="45072"/>
    <lineage>
        <taxon>Bacteria</taxon>
        <taxon>Pseudomonadati</taxon>
        <taxon>Pseudomonadota</taxon>
        <taxon>Gammaproteobacteria</taxon>
        <taxon>Legionellales</taxon>
        <taxon>Legionellaceae</taxon>
        <taxon>Legionella</taxon>
    </lineage>
</organism>
<evidence type="ECO:0000313" key="6">
    <source>
        <dbReference type="EMBL" id="KTD53907.1"/>
    </source>
</evidence>
<dbReference type="InterPro" id="IPR058792">
    <property type="entry name" value="Beta-barrel_RND_2"/>
</dbReference>
<dbReference type="SUPFAM" id="SSF111369">
    <property type="entry name" value="HlyD-like secretion proteins"/>
    <property type="match status" value="1"/>
</dbReference>
<feature type="domain" description="CzcB-like barrel-sandwich hybrid" evidence="4">
    <location>
        <begin position="86"/>
        <end position="160"/>
    </location>
</feature>
<evidence type="ECO:0000313" key="7">
    <source>
        <dbReference type="EMBL" id="STY83042.1"/>
    </source>
</evidence>
<accession>A0A378P9X3</accession>
<dbReference type="Gene3D" id="2.40.50.100">
    <property type="match status" value="1"/>
</dbReference>
<feature type="domain" description="CusB-like beta-barrel" evidence="3">
    <location>
        <begin position="166"/>
        <end position="237"/>
    </location>
</feature>
<dbReference type="InterPro" id="IPR058637">
    <property type="entry name" value="YknX-like_C"/>
</dbReference>
<evidence type="ECO:0000313" key="9">
    <source>
        <dbReference type="Proteomes" id="UP000254230"/>
    </source>
</evidence>
<comment type="similarity">
    <text evidence="1">Belongs to the membrane fusion protein (MFP) (TC 8.A.1) family.</text>
</comment>
<dbReference type="Gene3D" id="2.40.420.20">
    <property type="match status" value="1"/>
</dbReference>
<dbReference type="FunFam" id="2.40.30.170:FF:000010">
    <property type="entry name" value="Efflux RND transporter periplasmic adaptor subunit"/>
    <property type="match status" value="1"/>
</dbReference>
<dbReference type="EMBL" id="UGOW01000003">
    <property type="protein sequence ID" value="STY83042.1"/>
    <property type="molecule type" value="Genomic_DNA"/>
</dbReference>
<dbReference type="InterPro" id="IPR006143">
    <property type="entry name" value="RND_pump_MFP"/>
</dbReference>
<evidence type="ECO:0000259" key="3">
    <source>
        <dbReference type="Pfam" id="PF25954"/>
    </source>
</evidence>
<dbReference type="PANTHER" id="PTHR30097">
    <property type="entry name" value="CATION EFFLUX SYSTEM PROTEIN CUSB"/>
    <property type="match status" value="1"/>
</dbReference>
<reference evidence="7 9" key="2">
    <citation type="submission" date="2018-06" db="EMBL/GenBank/DDBJ databases">
        <authorList>
            <consortium name="Pathogen Informatics"/>
            <person name="Doyle S."/>
        </authorList>
    </citation>
    <scope>NUCLEOTIDE SEQUENCE [LARGE SCALE GENOMIC DNA]</scope>
    <source>
        <strain evidence="7 9">NCTC12376</strain>
    </source>
</reference>
<dbReference type="STRING" id="45072.Lqua_0346"/>